<gene>
    <name evidence="5" type="primary">mcpC_1</name>
    <name evidence="5" type="ORF">CLHUN_25460</name>
</gene>
<feature type="transmembrane region" description="Helical" evidence="3">
    <location>
        <begin position="146"/>
        <end position="166"/>
    </location>
</feature>
<keyword evidence="3" id="KW-0812">Transmembrane</keyword>
<evidence type="ECO:0000256" key="2">
    <source>
        <dbReference type="PROSITE-ProRule" id="PRU00284"/>
    </source>
</evidence>
<dbReference type="PROSITE" id="PS50111">
    <property type="entry name" value="CHEMOTAXIS_TRANSDUC_2"/>
    <property type="match status" value="1"/>
</dbReference>
<feature type="transmembrane region" description="Helical" evidence="3">
    <location>
        <begin position="115"/>
        <end position="134"/>
    </location>
</feature>
<dbReference type="InterPro" id="IPR004089">
    <property type="entry name" value="MCPsignal_dom"/>
</dbReference>
<dbReference type="Proteomes" id="UP000191554">
    <property type="component" value="Unassembled WGS sequence"/>
</dbReference>
<keyword evidence="1 2" id="KW-0807">Transducer</keyword>
<feature type="transmembrane region" description="Helical" evidence="3">
    <location>
        <begin position="68"/>
        <end position="85"/>
    </location>
</feature>
<dbReference type="Gene3D" id="1.10.287.950">
    <property type="entry name" value="Methyl-accepting chemotaxis protein"/>
    <property type="match status" value="1"/>
</dbReference>
<keyword evidence="6" id="KW-1185">Reference proteome</keyword>
<dbReference type="EMBL" id="MZGX01000016">
    <property type="protein sequence ID" value="OPX43607.1"/>
    <property type="molecule type" value="Genomic_DNA"/>
</dbReference>
<keyword evidence="3" id="KW-0472">Membrane</keyword>
<protein>
    <submittedName>
        <fullName evidence="5">Methyl-accepting chemotaxis protein McpC</fullName>
    </submittedName>
</protein>
<dbReference type="Pfam" id="PF00015">
    <property type="entry name" value="MCPsignal"/>
    <property type="match status" value="1"/>
</dbReference>
<comment type="caution">
    <text evidence="5">The sequence shown here is derived from an EMBL/GenBank/DDBJ whole genome shotgun (WGS) entry which is preliminary data.</text>
</comment>
<dbReference type="GO" id="GO:0016020">
    <property type="term" value="C:membrane"/>
    <property type="evidence" value="ECO:0007669"/>
    <property type="project" value="InterPro"/>
</dbReference>
<feature type="domain" description="Methyl-accepting transducer" evidence="4">
    <location>
        <begin position="209"/>
        <end position="459"/>
    </location>
</feature>
<dbReference type="STRING" id="48256.CLHUN_25460"/>
<reference evidence="5 6" key="1">
    <citation type="submission" date="2017-03" db="EMBL/GenBank/DDBJ databases">
        <title>Genome sequence of Clostridium hungatei DSM 14427.</title>
        <authorList>
            <person name="Poehlein A."/>
            <person name="Daniel R."/>
        </authorList>
    </citation>
    <scope>NUCLEOTIDE SEQUENCE [LARGE SCALE GENOMIC DNA]</scope>
    <source>
        <strain evidence="5 6">DSM 14427</strain>
    </source>
</reference>
<sequence length="491" mass="54372">MDEKQVKQLTNKVVLIINCLLSLFLVVGYVGEYIKGVRTLLYIVVFVTVVVVPITAAIVVYNRNKHSGILKYITLIGYLVIYTIALTTSHSALSFVYIFPIIVMYILYFDLRLTVVSIIYVFAVNTGVIAYKIISGVVTTKTSTDITIQFAAVTLFGIALILSTKLSNLFNYTKIKSLKDQQHKQEEILSNTMKAAHIMEANAKELQNFMNKLNLSMNQVTGAIDEISKGAQETSENMTQQSIYSQKISELIDVTSKLSQQMGELSKNSAEDVGKGLDIVNQLNERAVIVNDQSQRVEALMLELKEKTNEILGITSIISGISAQTNLLSLNASIEAARAGESGKGFAVVADEIRQLADQSKQSTSEISKIINDLSTKVIECFNQIENTKTANIEQNDNIKVTKEVYDNISNNTNKLFGNIEEVNYKINTIVESNDQIKESINKIAAVSQQTAASSQEANSMAYENMNSAEELMKKINEIIAVADEMKKYAI</sequence>
<evidence type="ECO:0000256" key="3">
    <source>
        <dbReference type="SAM" id="Phobius"/>
    </source>
</evidence>
<dbReference type="AlphaFoldDB" id="A0A1V4SK37"/>
<name>A0A1V4SK37_RUMHU</name>
<evidence type="ECO:0000256" key="1">
    <source>
        <dbReference type="ARBA" id="ARBA00023224"/>
    </source>
</evidence>
<keyword evidence="3" id="KW-1133">Transmembrane helix</keyword>
<dbReference type="SUPFAM" id="SSF58104">
    <property type="entry name" value="Methyl-accepting chemotaxis protein (MCP) signaling domain"/>
    <property type="match status" value="1"/>
</dbReference>
<dbReference type="GO" id="GO:0007165">
    <property type="term" value="P:signal transduction"/>
    <property type="evidence" value="ECO:0007669"/>
    <property type="project" value="UniProtKB-KW"/>
</dbReference>
<dbReference type="PANTHER" id="PTHR32089">
    <property type="entry name" value="METHYL-ACCEPTING CHEMOTAXIS PROTEIN MCPB"/>
    <property type="match status" value="1"/>
</dbReference>
<feature type="transmembrane region" description="Helical" evidence="3">
    <location>
        <begin position="91"/>
        <end position="108"/>
    </location>
</feature>
<evidence type="ECO:0000313" key="6">
    <source>
        <dbReference type="Proteomes" id="UP000191554"/>
    </source>
</evidence>
<dbReference type="PANTHER" id="PTHR32089:SF112">
    <property type="entry name" value="LYSOZYME-LIKE PROTEIN-RELATED"/>
    <property type="match status" value="1"/>
</dbReference>
<proteinExistence type="predicted"/>
<organism evidence="5 6">
    <name type="scientific">Ruminiclostridium hungatei</name>
    <name type="common">Clostridium hungatei</name>
    <dbReference type="NCBI Taxonomy" id="48256"/>
    <lineage>
        <taxon>Bacteria</taxon>
        <taxon>Bacillati</taxon>
        <taxon>Bacillota</taxon>
        <taxon>Clostridia</taxon>
        <taxon>Eubacteriales</taxon>
        <taxon>Oscillospiraceae</taxon>
        <taxon>Ruminiclostridium</taxon>
    </lineage>
</organism>
<feature type="transmembrane region" description="Helical" evidence="3">
    <location>
        <begin position="40"/>
        <end position="61"/>
    </location>
</feature>
<feature type="transmembrane region" description="Helical" evidence="3">
    <location>
        <begin position="12"/>
        <end position="34"/>
    </location>
</feature>
<evidence type="ECO:0000313" key="5">
    <source>
        <dbReference type="EMBL" id="OPX43607.1"/>
    </source>
</evidence>
<accession>A0A1V4SK37</accession>
<dbReference type="SMART" id="SM00283">
    <property type="entry name" value="MA"/>
    <property type="match status" value="1"/>
</dbReference>
<dbReference type="RefSeq" id="WP_165755745.1">
    <property type="nucleotide sequence ID" value="NZ_MZGX01000016.1"/>
</dbReference>
<evidence type="ECO:0000259" key="4">
    <source>
        <dbReference type="PROSITE" id="PS50111"/>
    </source>
</evidence>